<comment type="subcellular location">
    <subcellularLocation>
        <location evidence="6">Nucleus outer membrane</location>
        <topology evidence="6">Single-pass membrane protein</topology>
    </subcellularLocation>
</comment>
<dbReference type="EMBL" id="ML986618">
    <property type="protein sequence ID" value="KAF2264136.1"/>
    <property type="molecule type" value="Genomic_DNA"/>
</dbReference>
<comment type="caution">
    <text evidence="8">The sequence shown here is derived from an EMBL/GenBank/DDBJ whole genome shotgun (WGS) entry which is preliminary data.</text>
</comment>
<evidence type="ECO:0000256" key="3">
    <source>
        <dbReference type="ARBA" id="ARBA00022989"/>
    </source>
</evidence>
<gene>
    <name evidence="8" type="ORF">CC78DRAFT_447426</name>
</gene>
<feature type="non-terminal residue" evidence="8">
    <location>
        <position position="1"/>
    </location>
</feature>
<comment type="similarity">
    <text evidence="1">Belongs to the TMEM53 family.</text>
</comment>
<keyword evidence="4 7" id="KW-0472">Membrane</keyword>
<dbReference type="InterPro" id="IPR029058">
    <property type="entry name" value="AB_hydrolase_fold"/>
</dbReference>
<keyword evidence="2 7" id="KW-0812">Transmembrane</keyword>
<keyword evidence="5" id="KW-0539">Nucleus</keyword>
<dbReference type="PANTHER" id="PTHR12265">
    <property type="entry name" value="TRANSMEMBRANE PROTEIN 53"/>
    <property type="match status" value="1"/>
</dbReference>
<dbReference type="Proteomes" id="UP000800093">
    <property type="component" value="Unassembled WGS sequence"/>
</dbReference>
<name>A0A9P4K8N2_9PLEO</name>
<organism evidence="8 9">
    <name type="scientific">Lojkania enalia</name>
    <dbReference type="NCBI Taxonomy" id="147567"/>
    <lineage>
        <taxon>Eukaryota</taxon>
        <taxon>Fungi</taxon>
        <taxon>Dikarya</taxon>
        <taxon>Ascomycota</taxon>
        <taxon>Pezizomycotina</taxon>
        <taxon>Dothideomycetes</taxon>
        <taxon>Pleosporomycetidae</taxon>
        <taxon>Pleosporales</taxon>
        <taxon>Pleosporales incertae sedis</taxon>
        <taxon>Lojkania</taxon>
    </lineage>
</organism>
<dbReference type="InterPro" id="IPR008547">
    <property type="entry name" value="DUF829_TMEM53"/>
</dbReference>
<feature type="transmembrane region" description="Helical" evidence="7">
    <location>
        <begin position="133"/>
        <end position="152"/>
    </location>
</feature>
<proteinExistence type="inferred from homology"/>
<evidence type="ECO:0000256" key="6">
    <source>
        <dbReference type="ARBA" id="ARBA00034303"/>
    </source>
</evidence>
<feature type="non-terminal residue" evidence="8">
    <location>
        <position position="242"/>
    </location>
</feature>
<evidence type="ECO:0000256" key="5">
    <source>
        <dbReference type="ARBA" id="ARBA00023242"/>
    </source>
</evidence>
<evidence type="ECO:0000256" key="4">
    <source>
        <dbReference type="ARBA" id="ARBA00023136"/>
    </source>
</evidence>
<sequence length="242" mass="27393">TAPDMIIIFSWTGAQGKNTAKYTDTYQTLFPNTSIFVITTSAKDLCFRSSRKKQSRLQPAIDRVRSYGSIQNVLIHVFSEGGSNKAVEFAEAYHNTTGHLLPCSALCLDSTPGHARFVRLCNALRKSLPPYRILRYSGLIIGGTIIGGIWIIHHTFKGLDNNVISKTRRRLMDDTYWNLGAPRCYLYSKADELIKWQDVHEHASQASEAGIPVMEVCFERSNHCRHVAEDPEKYWDAVKAIW</sequence>
<evidence type="ECO:0000313" key="8">
    <source>
        <dbReference type="EMBL" id="KAF2264136.1"/>
    </source>
</evidence>
<evidence type="ECO:0000313" key="9">
    <source>
        <dbReference type="Proteomes" id="UP000800093"/>
    </source>
</evidence>
<accession>A0A9P4K8N2</accession>
<evidence type="ECO:0000256" key="2">
    <source>
        <dbReference type="ARBA" id="ARBA00022692"/>
    </source>
</evidence>
<evidence type="ECO:0008006" key="10">
    <source>
        <dbReference type="Google" id="ProtNLM"/>
    </source>
</evidence>
<dbReference type="Pfam" id="PF05705">
    <property type="entry name" value="DUF829"/>
    <property type="match status" value="1"/>
</dbReference>
<dbReference type="AlphaFoldDB" id="A0A9P4K8N2"/>
<keyword evidence="9" id="KW-1185">Reference proteome</keyword>
<dbReference type="GO" id="GO:0005640">
    <property type="term" value="C:nuclear outer membrane"/>
    <property type="evidence" value="ECO:0007669"/>
    <property type="project" value="UniProtKB-SubCell"/>
</dbReference>
<keyword evidence="3 7" id="KW-1133">Transmembrane helix</keyword>
<evidence type="ECO:0000256" key="7">
    <source>
        <dbReference type="SAM" id="Phobius"/>
    </source>
</evidence>
<dbReference type="OrthoDB" id="77878at2759"/>
<protein>
    <recommendedName>
        <fullName evidence="10">Indole-diterpene biosynthesis protein</fullName>
    </recommendedName>
</protein>
<dbReference type="SUPFAM" id="SSF53474">
    <property type="entry name" value="alpha/beta-Hydrolases"/>
    <property type="match status" value="1"/>
</dbReference>
<evidence type="ECO:0000256" key="1">
    <source>
        <dbReference type="ARBA" id="ARBA00007387"/>
    </source>
</evidence>
<dbReference type="PANTHER" id="PTHR12265:SF30">
    <property type="entry name" value="TRANSMEMBRANE PROTEIN 53"/>
    <property type="match status" value="1"/>
</dbReference>
<reference evidence="9" key="1">
    <citation type="journal article" date="2020" name="Stud. Mycol.">
        <title>101 Dothideomycetes genomes: A test case for predicting lifestyles and emergence of pathogens.</title>
        <authorList>
            <person name="Haridas S."/>
            <person name="Albert R."/>
            <person name="Binder M."/>
            <person name="Bloem J."/>
            <person name="LaButti K."/>
            <person name="Salamov A."/>
            <person name="Andreopoulos B."/>
            <person name="Baker S."/>
            <person name="Barry K."/>
            <person name="Bills G."/>
            <person name="Bluhm B."/>
            <person name="Cannon C."/>
            <person name="Castanera R."/>
            <person name="Culley D."/>
            <person name="Daum C."/>
            <person name="Ezra D."/>
            <person name="Gonzalez J."/>
            <person name="Henrissat B."/>
            <person name="Kuo A."/>
            <person name="Liang C."/>
            <person name="Lipzen A."/>
            <person name="Lutzoni F."/>
            <person name="Magnuson J."/>
            <person name="Mondo S."/>
            <person name="Nolan M."/>
            <person name="Ohm R."/>
            <person name="Pangilinan J."/>
            <person name="Park H.-J."/>
            <person name="Ramirez L."/>
            <person name="Alfaro M."/>
            <person name="Sun H."/>
            <person name="Tritt A."/>
            <person name="Yoshinaga Y."/>
            <person name="Zwiers L.-H."/>
            <person name="Turgeon B."/>
            <person name="Goodwin S."/>
            <person name="Spatafora J."/>
            <person name="Crous P."/>
            <person name="Grigoriev I."/>
        </authorList>
    </citation>
    <scope>NUCLEOTIDE SEQUENCE [LARGE SCALE GENOMIC DNA]</scope>
    <source>
        <strain evidence="9">CBS 304.66</strain>
    </source>
</reference>